<dbReference type="InterPro" id="IPR039463">
    <property type="entry name" value="Sip3/Lam1_BAR"/>
</dbReference>
<reference evidence="8" key="1">
    <citation type="journal article" date="2020" name="Phytopathology">
        <title>Genome sequence and comparative analysis of Colletotrichum gloeosporioides isolated from Liriodendron leaves.</title>
        <authorList>
            <person name="Fu F.F."/>
            <person name="Hao Z."/>
            <person name="Wang P."/>
            <person name="Lu Y."/>
            <person name="Xue L.J."/>
            <person name="Wei G."/>
            <person name="Tian Y."/>
            <person name="Baishi H."/>
            <person name="Xu H."/>
            <person name="Shi J."/>
            <person name="Cheng T."/>
            <person name="Wang G."/>
            <person name="Yi Y."/>
            <person name="Chen J."/>
        </authorList>
    </citation>
    <scope>NUCLEOTIDE SEQUENCE</scope>
    <source>
        <strain evidence="8">Lc1</strain>
    </source>
</reference>
<dbReference type="PANTHER" id="PTHR14248">
    <property type="entry name" value="CYCLIN Y, ISOFORM A"/>
    <property type="match status" value="1"/>
</dbReference>
<feature type="region of interest" description="Disordered" evidence="5">
    <location>
        <begin position="2076"/>
        <end position="2096"/>
    </location>
</feature>
<dbReference type="InterPro" id="IPR023393">
    <property type="entry name" value="START-like_dom_sf"/>
</dbReference>
<dbReference type="Pfam" id="PF16016">
    <property type="entry name" value="VASt"/>
    <property type="match status" value="1"/>
</dbReference>
<feature type="domain" description="PH" evidence="6">
    <location>
        <begin position="307"/>
        <end position="406"/>
    </location>
</feature>
<gene>
    <name evidence="8" type="ORF">GCG54_00006139</name>
</gene>
<dbReference type="InterPro" id="IPR004148">
    <property type="entry name" value="BAR_dom"/>
</dbReference>
<dbReference type="InterPro" id="IPR011993">
    <property type="entry name" value="PH-like_dom_sf"/>
</dbReference>
<feature type="compositionally biased region" description="Polar residues" evidence="5">
    <location>
        <begin position="2081"/>
        <end position="2096"/>
    </location>
</feature>
<dbReference type="CDD" id="cd13280">
    <property type="entry name" value="PH_SIP3"/>
    <property type="match status" value="1"/>
</dbReference>
<evidence type="ECO:0000259" key="6">
    <source>
        <dbReference type="PROSITE" id="PS50003"/>
    </source>
</evidence>
<feature type="domain" description="VASt" evidence="7">
    <location>
        <begin position="925"/>
        <end position="1096"/>
    </location>
</feature>
<feature type="region of interest" description="Disordered" evidence="5">
    <location>
        <begin position="1861"/>
        <end position="2034"/>
    </location>
</feature>
<sequence>MADPAAPAAPVAKKQSSPAIPVGLNEASLDSPTFRSTSQHFGEHIDNVERWLDDYVKATSKVTRDLLALEEGVNTYLSKIFPPAATADAIIDHDYTLLALRRISDGSKEWWTQIMSTVRKIDTISVDPIRSFVAADLRSFKEVRRVLEHTQRNFDQAMARYMSQSKTKEPSAIREEAFAVYETRKAYLKVSMDFCQLAPQVRFSLDKLLVRVSADFWKEMKRSRDAASVSTKWGSEMERIRGWSREMETSEFVFKRELQIARRDIGESTLQAFKPSRELEDYSASTVPFLGSRGPVNVQPQENSAVISEKQGWLFLKTLYGKPARSNWVRRWYYCRDGIFGWLINGSQGVLQGDEIGVLLCNAKPAVAEDRRFCFEVKTKSQTLVLQAETQNQLTEWLEVFEVAKKRAFEASMDRDSNLSPAGSDPAFSITPPPLPEFSARSLDALVAGEEPSASFDRAGTLPVPGSDNNMAGRASFDVGGAPRRSITALGRDLGREMVREDGESNREHAARIIQKLDLHRKATFGAGAEAAVAAAASPSTGGIAGMIASHGHLPGYPSPPQSTPKKPPIQRLASFDPAQGTLAPLTLARPPAATNLSRTAVMFSVDRSMGGDNTSHMPTAVLANYWGSSQWSTVYGSGPGRPRTPGQMEENPFGIIVREVGKPGEEKPSTPTTGHRKTVSVDAKFNQPHPQIKQPVETFPPGYPPELRIQHHQFRILFPTVPLDEKLVLVFRAAWSSSSGKDSPSNGHGLAGNGRIYITPDNMYFYGQQMGLVVAYAVSLDIIAEVTAAPGKECDFIFLHLGEDGNETGYTRVTIKVFLDNLQLLHARLNLLIDDLQSEEPMELSELITALINLEFEDYSKRSPSVESWEEISSNTPFDDGTHSGRPPRRQSQFGPKLRISGQSKQTPKLQLPAHPVVFEPEDMQRKVAERHFEISAKACFHVLFGDKSFVFPKLYFERRAQQIAQGPWTLADHGRMRREFQFKFDYKDMLGRPKTVNVVDHQTMDVFQDHVTYVVTHVKTAWHLPHSQYFKLVTKVVITHVAKSKCKLAIYTKVDWSKMPAFSKNLVERQALNDAEGDAEELADVATDQVRKLGPHSRTKRAIQVYGNIGQQTQVVLFSPADADAAKKQLIKPRTLTAMLLETLRSFGESAVTSLIMWAIAGVQKFFSVVTAHRLILLLLAGSTFTNVFLTSKDSSNWWMERRAAKFMNRVGVGPNVMMSKAIYMADLGEATGAVGHNSSWPADIANSTDLDAPFEDAGSTLSTATSRATARRLRRTRQRLGSYRHDLLVAMRIVNSIEREMVQSEWENWLADENVRCDKLKTVLEADKSTKTKRSGDQKVMAPKIDEGKRETLREWYDTYCGSCKLDHAALMSERNSLAAFDSPLPLSLQRVTPTSIEMAPHHEPFKGLAPIKWSSVEEEDPKEFLASVFSDAQTIVDSIPVPAAVKQATTGRARSHTDPPQPVADINRSLSQQRQSAASLSLSRDLAKEWKEVKVNPRDNPLAINVYKLASKDGKGSWFARRSVHDGLTFEKWKLGLEKEFAESMKVQTGPGAGAIRGIGAEKRVVHQVVEGAGKMEVFQLSAQFPGPTAPRDFVTLLLTSDFSGNPPAQEGGRRPLRTFMIVSKPCIHPECAERPGYIRGQYESVEIIREIPSDKPSITRAKSSIDLSHDGPKERQAVAESMGREAVLRAAKKAADPEGGRQRGTSVDSAPARDDAGHNAEGLDEEATTTVEWLMVTRSDPGGNVPRFLIDRGTPGGIIGDAGKFIKWMTAKAADDFTASDTEQEETKENAKQAEAEKVASPMEVAKEPTSNLVPDPSAQDETVPPSSNGLYGIISGAFGLAGSAVASRLPNGLPGMFQAPSTNGSIAEEDERDEETNESDTSSIRSFASAVEKTDEGEALTPPDVTHQDTMSLHSSGSGANSLHKSTTSHHDRELKKLQERRKKMQEKINKMQERMSSKRAEDTQRDAAQQAKLREKHDKEVAKQEEKYRRELKRLEERRENEERKAEERRRKQAEKEEKGNMAMELERVKTERDLALKQIEVLKGQIGDLQSQNTMLVAKMGRLGGLKREDSAAWSTSGEKLTTQSVSS</sequence>
<dbReference type="Pfam" id="PF16746">
    <property type="entry name" value="BAR_3"/>
    <property type="match status" value="1"/>
</dbReference>
<dbReference type="EMBL" id="WVTB01000036">
    <property type="protein sequence ID" value="KAF3806377.1"/>
    <property type="molecule type" value="Genomic_DNA"/>
</dbReference>
<dbReference type="SUPFAM" id="SSF103657">
    <property type="entry name" value="BAR/IMD domain-like"/>
    <property type="match status" value="1"/>
</dbReference>
<evidence type="ECO:0000256" key="5">
    <source>
        <dbReference type="SAM" id="MobiDB-lite"/>
    </source>
</evidence>
<dbReference type="InterPro" id="IPR031968">
    <property type="entry name" value="VASt"/>
</dbReference>
<keyword evidence="9" id="KW-1185">Reference proteome</keyword>
<dbReference type="Gene3D" id="2.30.29.30">
    <property type="entry name" value="Pleckstrin-homology domain (PH domain)/Phosphotyrosine-binding domain (PTB)"/>
    <property type="match status" value="1"/>
</dbReference>
<comment type="caution">
    <text evidence="8">The sequence shown here is derived from an EMBL/GenBank/DDBJ whole genome shotgun (WGS) entry which is preliminary data.</text>
</comment>
<keyword evidence="4" id="KW-0472">Membrane</keyword>
<comment type="subcellular location">
    <subcellularLocation>
        <location evidence="1">Membrane</location>
    </subcellularLocation>
</comment>
<proteinExistence type="predicted"/>
<evidence type="ECO:0000256" key="3">
    <source>
        <dbReference type="ARBA" id="ARBA00022989"/>
    </source>
</evidence>
<evidence type="ECO:0000313" key="9">
    <source>
        <dbReference type="Proteomes" id="UP000613401"/>
    </source>
</evidence>
<accession>A0A8H4CMA5</accession>
<dbReference type="PROSITE" id="PS50003">
    <property type="entry name" value="PH_DOMAIN"/>
    <property type="match status" value="1"/>
</dbReference>
<feature type="compositionally biased region" description="Basic and acidic residues" evidence="5">
    <location>
        <begin position="1952"/>
        <end position="1972"/>
    </location>
</feature>
<feature type="compositionally biased region" description="Basic and acidic residues" evidence="5">
    <location>
        <begin position="1790"/>
        <end position="1803"/>
    </location>
</feature>
<keyword evidence="3" id="KW-1133">Transmembrane helix</keyword>
<feature type="compositionally biased region" description="Acidic residues" evidence="5">
    <location>
        <begin position="1873"/>
        <end position="1884"/>
    </location>
</feature>
<dbReference type="GeneID" id="69013288"/>
<protein>
    <submittedName>
        <fullName evidence="8">Putative PH domain-containing protein C19A8.02</fullName>
    </submittedName>
</protein>
<feature type="region of interest" description="Disordered" evidence="5">
    <location>
        <begin position="549"/>
        <end position="573"/>
    </location>
</feature>
<dbReference type="GO" id="GO:0005737">
    <property type="term" value="C:cytoplasm"/>
    <property type="evidence" value="ECO:0007669"/>
    <property type="project" value="InterPro"/>
</dbReference>
<dbReference type="SUPFAM" id="SSF50729">
    <property type="entry name" value="PH domain-like"/>
    <property type="match status" value="1"/>
</dbReference>
<dbReference type="Gene3D" id="1.20.1270.60">
    <property type="entry name" value="Arfaptin homology (AH) domain/BAR domain"/>
    <property type="match status" value="1"/>
</dbReference>
<dbReference type="InterPro" id="IPR027267">
    <property type="entry name" value="AH/BAR_dom_sf"/>
</dbReference>
<evidence type="ECO:0000256" key="2">
    <source>
        <dbReference type="ARBA" id="ARBA00022692"/>
    </source>
</evidence>
<feature type="region of interest" description="Disordered" evidence="5">
    <location>
        <begin position="1692"/>
        <end position="1732"/>
    </location>
</feature>
<feature type="compositionally biased region" description="Basic and acidic residues" evidence="5">
    <location>
        <begin position="1979"/>
        <end position="2034"/>
    </location>
</feature>
<dbReference type="InterPro" id="IPR001849">
    <property type="entry name" value="PH_domain"/>
</dbReference>
<dbReference type="Pfam" id="PF11274">
    <property type="entry name" value="DUF3074"/>
    <property type="match status" value="1"/>
</dbReference>
<dbReference type="CDD" id="cd22249">
    <property type="entry name" value="UDM1_RNF168_RNF169-like"/>
    <property type="match status" value="1"/>
</dbReference>
<dbReference type="SMART" id="SM00233">
    <property type="entry name" value="PH"/>
    <property type="match status" value="1"/>
</dbReference>
<dbReference type="PROSITE" id="PS51778">
    <property type="entry name" value="VAST"/>
    <property type="match status" value="1"/>
</dbReference>
<evidence type="ECO:0000313" key="8">
    <source>
        <dbReference type="EMBL" id="KAF3806377.1"/>
    </source>
</evidence>
<evidence type="ECO:0000256" key="4">
    <source>
        <dbReference type="ARBA" id="ARBA00023136"/>
    </source>
</evidence>
<dbReference type="InterPro" id="IPR024500">
    <property type="entry name" value="DUF3074"/>
</dbReference>
<feature type="region of interest" description="Disordered" evidence="5">
    <location>
        <begin position="1658"/>
        <end position="1680"/>
    </location>
</feature>
<dbReference type="Gene3D" id="3.30.530.20">
    <property type="match status" value="1"/>
</dbReference>
<dbReference type="FunFam" id="1.20.1270.60:FF:000079">
    <property type="entry name" value="Transcription factor SipA3"/>
    <property type="match status" value="1"/>
</dbReference>
<feature type="compositionally biased region" description="Polar residues" evidence="5">
    <location>
        <begin position="868"/>
        <end position="878"/>
    </location>
</feature>
<feature type="region of interest" description="Disordered" evidence="5">
    <location>
        <begin position="868"/>
        <end position="909"/>
    </location>
</feature>
<feature type="compositionally biased region" description="Basic and acidic residues" evidence="5">
    <location>
        <begin position="1692"/>
        <end position="1706"/>
    </location>
</feature>
<keyword evidence="2" id="KW-0812">Transmembrane</keyword>
<dbReference type="RefSeq" id="XP_045265536.1">
    <property type="nucleotide sequence ID" value="XM_045406153.1"/>
</dbReference>
<evidence type="ECO:0000256" key="1">
    <source>
        <dbReference type="ARBA" id="ARBA00004370"/>
    </source>
</evidence>
<dbReference type="SUPFAM" id="SSF55961">
    <property type="entry name" value="Bet v1-like"/>
    <property type="match status" value="1"/>
</dbReference>
<dbReference type="Pfam" id="PF00169">
    <property type="entry name" value="PH"/>
    <property type="match status" value="1"/>
</dbReference>
<feature type="compositionally biased region" description="Pro residues" evidence="5">
    <location>
        <begin position="557"/>
        <end position="568"/>
    </location>
</feature>
<dbReference type="InterPro" id="IPR042067">
    <property type="entry name" value="Sip3_PH"/>
</dbReference>
<name>A0A8H4CMA5_COLGL</name>
<feature type="compositionally biased region" description="Basic and acidic residues" evidence="5">
    <location>
        <begin position="1935"/>
        <end position="1944"/>
    </location>
</feature>
<reference evidence="8" key="2">
    <citation type="submission" date="2020-03" db="EMBL/GenBank/DDBJ databases">
        <authorList>
            <person name="Fu F.-F."/>
            <person name="Chen J."/>
        </authorList>
    </citation>
    <scope>NUCLEOTIDE SEQUENCE</scope>
    <source>
        <strain evidence="8">Lc1</strain>
    </source>
</reference>
<dbReference type="GO" id="GO:0016020">
    <property type="term" value="C:membrane"/>
    <property type="evidence" value="ECO:0007669"/>
    <property type="project" value="UniProtKB-SubCell"/>
</dbReference>
<dbReference type="Proteomes" id="UP000613401">
    <property type="component" value="Unassembled WGS sequence"/>
</dbReference>
<feature type="compositionally biased region" description="Polar residues" evidence="5">
    <location>
        <begin position="1914"/>
        <end position="1932"/>
    </location>
</feature>
<organism evidence="8 9">
    <name type="scientific">Colletotrichum gloeosporioides</name>
    <name type="common">Anthracnose fungus</name>
    <name type="synonym">Glomerella cingulata</name>
    <dbReference type="NCBI Taxonomy" id="474922"/>
    <lineage>
        <taxon>Eukaryota</taxon>
        <taxon>Fungi</taxon>
        <taxon>Dikarya</taxon>
        <taxon>Ascomycota</taxon>
        <taxon>Pezizomycotina</taxon>
        <taxon>Sordariomycetes</taxon>
        <taxon>Hypocreomycetidae</taxon>
        <taxon>Glomerellales</taxon>
        <taxon>Glomerellaceae</taxon>
        <taxon>Colletotrichum</taxon>
        <taxon>Colletotrichum gloeosporioides species complex</taxon>
    </lineage>
</organism>
<dbReference type="CDD" id="cd07609">
    <property type="entry name" value="BAR_SIP3_fungi"/>
    <property type="match status" value="1"/>
</dbReference>
<feature type="region of interest" description="Disordered" evidence="5">
    <location>
        <begin position="1782"/>
        <end position="1832"/>
    </location>
</feature>
<evidence type="ECO:0000259" key="7">
    <source>
        <dbReference type="PROSITE" id="PS51778"/>
    </source>
</evidence>